<dbReference type="Proteomes" id="UP000717835">
    <property type="component" value="Unassembled WGS sequence"/>
</dbReference>
<keyword evidence="1" id="KW-0732">Signal</keyword>
<sequence>MKKWVVLLALLGVSGLFLPCEAQQIMYANLRELVECDGDTVTTLRVERRSKNQILLMGGGDYRIEAVDNRGLSRYLNRRCYAVRIDTALYVNCRKMRYKRYRFGNCYAATMHVGDKFYFCAQPVGQAATSTAQSPDATKLGGEVGDAIAASALVAARVFYEINPETGRAEFVGKDKMMSLLEGLPELQENLRLETSESAGVMVRYLRALKQSRSED</sequence>
<reference evidence="2" key="2">
    <citation type="submission" date="2021-09" db="EMBL/GenBank/DDBJ databases">
        <authorList>
            <person name="Gilroy R."/>
        </authorList>
    </citation>
    <scope>NUCLEOTIDE SEQUENCE</scope>
    <source>
        <strain evidence="2">CHK55-1828</strain>
    </source>
</reference>
<dbReference type="OrthoDB" id="1039479at2"/>
<evidence type="ECO:0008006" key="4">
    <source>
        <dbReference type="Google" id="ProtNLM"/>
    </source>
</evidence>
<evidence type="ECO:0000313" key="2">
    <source>
        <dbReference type="EMBL" id="HJF91480.1"/>
    </source>
</evidence>
<accession>A0A921LB93</accession>
<comment type="caution">
    <text evidence="2">The sequence shown here is derived from an EMBL/GenBank/DDBJ whole genome shotgun (WGS) entry which is preliminary data.</text>
</comment>
<feature type="signal peptide" evidence="1">
    <location>
        <begin position="1"/>
        <end position="22"/>
    </location>
</feature>
<dbReference type="EMBL" id="DYVX01000031">
    <property type="protein sequence ID" value="HJF91480.1"/>
    <property type="molecule type" value="Genomic_DNA"/>
</dbReference>
<reference evidence="2" key="1">
    <citation type="journal article" date="2021" name="PeerJ">
        <title>Extensive microbial diversity within the chicken gut microbiome revealed by metagenomics and culture.</title>
        <authorList>
            <person name="Gilroy R."/>
            <person name="Ravi A."/>
            <person name="Getino M."/>
            <person name="Pursley I."/>
            <person name="Horton D.L."/>
            <person name="Alikhan N.F."/>
            <person name="Baker D."/>
            <person name="Gharbi K."/>
            <person name="Hall N."/>
            <person name="Watson M."/>
            <person name="Adriaenssens E.M."/>
            <person name="Foster-Nyarko E."/>
            <person name="Jarju S."/>
            <person name="Secka A."/>
            <person name="Antonio M."/>
            <person name="Oren A."/>
            <person name="Chaudhuri R.R."/>
            <person name="La Ragione R."/>
            <person name="Hildebrand F."/>
            <person name="Pallen M.J."/>
        </authorList>
    </citation>
    <scope>NUCLEOTIDE SEQUENCE</scope>
    <source>
        <strain evidence="2">CHK55-1828</strain>
    </source>
</reference>
<protein>
    <recommendedName>
        <fullName evidence="4">DUF4468 domain-containing protein</fullName>
    </recommendedName>
</protein>
<dbReference type="RefSeq" id="WP_072546263.1">
    <property type="nucleotide sequence ID" value="NZ_CALUIP010000025.1"/>
</dbReference>
<evidence type="ECO:0000256" key="1">
    <source>
        <dbReference type="SAM" id="SignalP"/>
    </source>
</evidence>
<proteinExistence type="predicted"/>
<organism evidence="2 3">
    <name type="scientific">Mediterranea massiliensis</name>
    <dbReference type="NCBI Taxonomy" id="1841865"/>
    <lineage>
        <taxon>Bacteria</taxon>
        <taxon>Pseudomonadati</taxon>
        <taxon>Bacteroidota</taxon>
        <taxon>Bacteroidia</taxon>
        <taxon>Bacteroidales</taxon>
        <taxon>Bacteroidaceae</taxon>
        <taxon>Mediterranea</taxon>
    </lineage>
</organism>
<feature type="chain" id="PRO_5037978469" description="DUF4468 domain-containing protein" evidence="1">
    <location>
        <begin position="23"/>
        <end position="216"/>
    </location>
</feature>
<dbReference type="InterPro" id="IPR046693">
    <property type="entry name" value="DUF6563"/>
</dbReference>
<dbReference type="AlphaFoldDB" id="A0A921LB93"/>
<evidence type="ECO:0000313" key="3">
    <source>
        <dbReference type="Proteomes" id="UP000717835"/>
    </source>
</evidence>
<dbReference type="Pfam" id="PF20201">
    <property type="entry name" value="DUF6563"/>
    <property type="match status" value="1"/>
</dbReference>
<name>A0A921LB93_9BACT</name>
<gene>
    <name evidence="2" type="ORF">K8W02_03710</name>
</gene>